<keyword evidence="3" id="KW-1185">Reference proteome</keyword>
<dbReference type="OrthoDB" id="10576122at2759"/>
<evidence type="ECO:0000313" key="2">
    <source>
        <dbReference type="EMBL" id="EFP89916.1"/>
    </source>
</evidence>
<reference evidence="3" key="2">
    <citation type="journal article" date="2011" name="Proc. Natl. Acad. Sci. U.S.A.">
        <title>Obligate biotrophy features unraveled by the genomic analysis of rust fungi.</title>
        <authorList>
            <person name="Duplessis S."/>
            <person name="Cuomo C.A."/>
            <person name="Lin Y.-C."/>
            <person name="Aerts A."/>
            <person name="Tisserant E."/>
            <person name="Veneault-Fourrey C."/>
            <person name="Joly D.L."/>
            <person name="Hacquard S."/>
            <person name="Amselem J."/>
            <person name="Cantarel B.L."/>
            <person name="Chiu R."/>
            <person name="Coutinho P.M."/>
            <person name="Feau N."/>
            <person name="Field M."/>
            <person name="Frey P."/>
            <person name="Gelhaye E."/>
            <person name="Goldberg J."/>
            <person name="Grabherr M.G."/>
            <person name="Kodira C.D."/>
            <person name="Kohler A."/>
            <person name="Kuees U."/>
            <person name="Lindquist E.A."/>
            <person name="Lucas S.M."/>
            <person name="Mago R."/>
            <person name="Mauceli E."/>
            <person name="Morin E."/>
            <person name="Murat C."/>
            <person name="Pangilinan J.L."/>
            <person name="Park R."/>
            <person name="Pearson M."/>
            <person name="Quesneville H."/>
            <person name="Rouhier N."/>
            <person name="Sakthikumar S."/>
            <person name="Salamov A.A."/>
            <person name="Schmutz J."/>
            <person name="Selles B."/>
            <person name="Shapiro H."/>
            <person name="Tanguay P."/>
            <person name="Tuskan G.A."/>
            <person name="Henrissat B."/>
            <person name="Van de Peer Y."/>
            <person name="Rouze P."/>
            <person name="Ellis J.G."/>
            <person name="Dodds P.N."/>
            <person name="Schein J.E."/>
            <person name="Zhong S."/>
            <person name="Hamelin R.C."/>
            <person name="Grigoriev I.V."/>
            <person name="Szabo L.J."/>
            <person name="Martin F."/>
        </authorList>
    </citation>
    <scope>NUCLEOTIDE SEQUENCE [LARGE SCALE GENOMIC DNA]</scope>
    <source>
        <strain evidence="3">CRL 75-36-700-3 / race SCCL</strain>
    </source>
</reference>
<reference key="1">
    <citation type="submission" date="2007-01" db="EMBL/GenBank/DDBJ databases">
        <title>The Genome Sequence of Puccinia graminis f. sp. tritici Strain CRL 75-36-700-3.</title>
        <authorList>
            <consortium name="The Broad Institute Genome Sequencing Platform"/>
            <person name="Birren B."/>
            <person name="Lander E."/>
            <person name="Galagan J."/>
            <person name="Nusbaum C."/>
            <person name="Devon K."/>
            <person name="Cuomo C."/>
            <person name="Jaffe D."/>
            <person name="Butler J."/>
            <person name="Alvarez P."/>
            <person name="Gnerre S."/>
            <person name="Grabherr M."/>
            <person name="Mauceli E."/>
            <person name="Brockman W."/>
            <person name="Young S."/>
            <person name="LaButti K."/>
            <person name="Sykes S."/>
            <person name="DeCaprio D."/>
            <person name="Crawford M."/>
            <person name="Koehrsen M."/>
            <person name="Engels R."/>
            <person name="Montgomery P."/>
            <person name="Pearson M."/>
            <person name="Howarth C."/>
            <person name="Larson L."/>
            <person name="White J."/>
            <person name="Zeng Q."/>
            <person name="Kodira C."/>
            <person name="Yandava C."/>
            <person name="Alvarado L."/>
            <person name="O'Leary S."/>
            <person name="Szabo L."/>
            <person name="Dean R."/>
            <person name="Schein J."/>
        </authorList>
    </citation>
    <scope>NUCLEOTIDE SEQUENCE</scope>
    <source>
        <strain>CRL 75-36-700-3</strain>
    </source>
</reference>
<dbReference type="VEuPathDB" id="FungiDB:PGTG_16204"/>
<dbReference type="GeneID" id="10545731"/>
<feature type="compositionally biased region" description="Low complexity" evidence="1">
    <location>
        <begin position="21"/>
        <end position="34"/>
    </location>
</feature>
<gene>
    <name evidence="2" type="ORF">PGTG_16204</name>
</gene>
<organism evidence="2 3">
    <name type="scientific">Puccinia graminis f. sp. tritici (strain CRL 75-36-700-3 / race SCCL)</name>
    <name type="common">Black stem rust fungus</name>
    <dbReference type="NCBI Taxonomy" id="418459"/>
    <lineage>
        <taxon>Eukaryota</taxon>
        <taxon>Fungi</taxon>
        <taxon>Dikarya</taxon>
        <taxon>Basidiomycota</taxon>
        <taxon>Pucciniomycotina</taxon>
        <taxon>Pucciniomycetes</taxon>
        <taxon>Pucciniales</taxon>
        <taxon>Pucciniaceae</taxon>
        <taxon>Puccinia</taxon>
    </lineage>
</organism>
<dbReference type="HOGENOM" id="CLU_2085980_0_0_1"/>
<dbReference type="EMBL" id="DS178327">
    <property type="protein sequence ID" value="EFP89916.1"/>
    <property type="molecule type" value="Genomic_DNA"/>
</dbReference>
<accession>E3L029</accession>
<dbReference type="KEGG" id="pgr:PGTG_16204"/>
<dbReference type="InParanoid" id="E3L029"/>
<proteinExistence type="predicted"/>
<dbReference type="RefSeq" id="XP_003334335.1">
    <property type="nucleotide sequence ID" value="XM_003334287.1"/>
</dbReference>
<sequence length="117" mass="12724">MTCQLVEDESRDELRRKLARRVAAAQAGTTTGHSAAHRRGTQPSKSGLFRSAVRRKCFDAQIRLSTGGDLSLAGYYYREREYSRSGLTGHRKGLFSMADIVPASTMECSQGPAAGGQ</sequence>
<evidence type="ECO:0000313" key="3">
    <source>
        <dbReference type="Proteomes" id="UP000008783"/>
    </source>
</evidence>
<dbReference type="Proteomes" id="UP000008783">
    <property type="component" value="Unassembled WGS sequence"/>
</dbReference>
<name>E3L029_PUCGT</name>
<dbReference type="AlphaFoldDB" id="E3L029"/>
<protein>
    <submittedName>
        <fullName evidence="2">Uncharacterized protein</fullName>
    </submittedName>
</protein>
<feature type="region of interest" description="Disordered" evidence="1">
    <location>
        <begin position="21"/>
        <end position="48"/>
    </location>
</feature>
<evidence type="ECO:0000256" key="1">
    <source>
        <dbReference type="SAM" id="MobiDB-lite"/>
    </source>
</evidence>